<evidence type="ECO:0000313" key="2">
    <source>
        <dbReference type="Proteomes" id="UP000028999"/>
    </source>
</evidence>
<keyword evidence="2" id="KW-1185">Reference proteome</keyword>
<reference evidence="1 2" key="1">
    <citation type="journal article" date="2014" name="Science">
        <title>Plant genetics. Early allopolyploid evolution in the post-Neolithic Brassica napus oilseed genome.</title>
        <authorList>
            <person name="Chalhoub B."/>
            <person name="Denoeud F."/>
            <person name="Liu S."/>
            <person name="Parkin I.A."/>
            <person name="Tang H."/>
            <person name="Wang X."/>
            <person name="Chiquet J."/>
            <person name="Belcram H."/>
            <person name="Tong C."/>
            <person name="Samans B."/>
            <person name="Correa M."/>
            <person name="Da Silva C."/>
            <person name="Just J."/>
            <person name="Falentin C."/>
            <person name="Koh C.S."/>
            <person name="Le Clainche I."/>
            <person name="Bernard M."/>
            <person name="Bento P."/>
            <person name="Noel B."/>
            <person name="Labadie K."/>
            <person name="Alberti A."/>
            <person name="Charles M."/>
            <person name="Arnaud D."/>
            <person name="Guo H."/>
            <person name="Daviaud C."/>
            <person name="Alamery S."/>
            <person name="Jabbari K."/>
            <person name="Zhao M."/>
            <person name="Edger P.P."/>
            <person name="Chelaifa H."/>
            <person name="Tack D."/>
            <person name="Lassalle G."/>
            <person name="Mestiri I."/>
            <person name="Schnel N."/>
            <person name="Le Paslier M.C."/>
            <person name="Fan G."/>
            <person name="Renault V."/>
            <person name="Bayer P.E."/>
            <person name="Golicz A.A."/>
            <person name="Manoli S."/>
            <person name="Lee T.H."/>
            <person name="Thi V.H."/>
            <person name="Chalabi S."/>
            <person name="Hu Q."/>
            <person name="Fan C."/>
            <person name="Tollenaere R."/>
            <person name="Lu Y."/>
            <person name="Battail C."/>
            <person name="Shen J."/>
            <person name="Sidebottom C.H."/>
            <person name="Wang X."/>
            <person name="Canaguier A."/>
            <person name="Chauveau A."/>
            <person name="Berard A."/>
            <person name="Deniot G."/>
            <person name="Guan M."/>
            <person name="Liu Z."/>
            <person name="Sun F."/>
            <person name="Lim Y.P."/>
            <person name="Lyons E."/>
            <person name="Town C.D."/>
            <person name="Bancroft I."/>
            <person name="Wang X."/>
            <person name="Meng J."/>
            <person name="Ma J."/>
            <person name="Pires J.C."/>
            <person name="King G.J."/>
            <person name="Brunel D."/>
            <person name="Delourme R."/>
            <person name="Renard M."/>
            <person name="Aury J.M."/>
            <person name="Adams K.L."/>
            <person name="Batley J."/>
            <person name="Snowdon R.J."/>
            <person name="Tost J."/>
            <person name="Edwards D."/>
            <person name="Zhou Y."/>
            <person name="Hua W."/>
            <person name="Sharpe A.G."/>
            <person name="Paterson A.H."/>
            <person name="Guan C."/>
            <person name="Wincker P."/>
        </authorList>
    </citation>
    <scope>NUCLEOTIDE SEQUENCE [LARGE SCALE GENOMIC DNA]</scope>
    <source>
        <strain evidence="2">cv. Darmor-bzh</strain>
    </source>
</reference>
<gene>
    <name evidence="1" type="primary">BnaC09g37660D</name>
    <name evidence="1" type="ORF">GSBRNA2T00059353001</name>
</gene>
<accession>A0A078HEG5</accession>
<dbReference type="EMBL" id="LK032362">
    <property type="protein sequence ID" value="CDY35834.1"/>
    <property type="molecule type" value="Genomic_DNA"/>
</dbReference>
<dbReference type="Gramene" id="CDY35834">
    <property type="protein sequence ID" value="CDY35834"/>
    <property type="gene ID" value="GSBRNA2T00059353001"/>
</dbReference>
<dbReference type="AlphaFoldDB" id="A0A078HEG5"/>
<organism evidence="1 2">
    <name type="scientific">Brassica napus</name>
    <name type="common">Rape</name>
    <dbReference type="NCBI Taxonomy" id="3708"/>
    <lineage>
        <taxon>Eukaryota</taxon>
        <taxon>Viridiplantae</taxon>
        <taxon>Streptophyta</taxon>
        <taxon>Embryophyta</taxon>
        <taxon>Tracheophyta</taxon>
        <taxon>Spermatophyta</taxon>
        <taxon>Magnoliopsida</taxon>
        <taxon>eudicotyledons</taxon>
        <taxon>Gunneridae</taxon>
        <taxon>Pentapetalae</taxon>
        <taxon>rosids</taxon>
        <taxon>malvids</taxon>
        <taxon>Brassicales</taxon>
        <taxon>Brassicaceae</taxon>
        <taxon>Brassiceae</taxon>
        <taxon>Brassica</taxon>
    </lineage>
</organism>
<proteinExistence type="predicted"/>
<name>A0A078HEG5_BRANA</name>
<dbReference type="PaxDb" id="3708-A0A078HEG5"/>
<dbReference type="Proteomes" id="UP000028999">
    <property type="component" value="Unassembled WGS sequence"/>
</dbReference>
<evidence type="ECO:0000313" key="1">
    <source>
        <dbReference type="EMBL" id="CDY35834.1"/>
    </source>
</evidence>
<sequence length="27" mass="3321">MEFPGRLSRELNNSYVRIKQKKNSYYV</sequence>
<protein>
    <submittedName>
        <fullName evidence="1">BnaC09g37660D protein</fullName>
    </submittedName>
</protein>